<protein>
    <recommendedName>
        <fullName evidence="11">Leucine-rich repeat-containing N-terminal plant-type domain-containing protein</fullName>
    </recommendedName>
</protein>
<keyword evidence="6" id="KW-0472">Membrane</keyword>
<feature type="domain" description="Leucine-rich repeat-containing N-terminal plant-type" evidence="7">
    <location>
        <begin position="13"/>
        <end position="66"/>
    </location>
</feature>
<dbReference type="SMART" id="SM00369">
    <property type="entry name" value="LRR_TYP"/>
    <property type="match status" value="6"/>
</dbReference>
<accession>A0ABQ8AGW3</accession>
<evidence type="ECO:0000256" key="6">
    <source>
        <dbReference type="ARBA" id="ARBA00023136"/>
    </source>
</evidence>
<evidence type="ECO:0000259" key="7">
    <source>
        <dbReference type="Pfam" id="PF08263"/>
    </source>
</evidence>
<proteinExistence type="predicted"/>
<sequence length="580" mass="64142">FLYTCASLTYCRPDQRDALLEFKSEFELRNPPEFLDEFIYDYLVPVDVNSWANSSDCCYWDGITCDVTSGVVIGVDLTFSCLHGHFKPNSSLFGLRHLQDLNLAYNDFNASPIPSGFNKLMGLRRLNLSHSWFSGQIPPENLHLTKLVSLGLSSCFNLSQSRPLFIEKPFLVQLAQNLTKLRHLYMSYVNISPEIPQMISNLTSLRSIHLHKCHLFGRLPLNALLSPAIKSIDLSTNPYLESYLPELNGSNSLVLVYLDLSETSLSGNIPDSIGNLKHLNVLKIQDSNITGKIPISIVSLSHLTSLILSSSKLSGSLPSSIGNLSYLNTLSLSSNNFAGEIPSSIQNLNRLTYVDVGNNEFTGTLPPNINSLSNLEYFDASLNFFLSGPLEIGNISSMSKLRELDLSQNDLTGPIPSTLFTIPSLETILIHIQTKFVNLVYLDLTYFKTQEPFDFGIFWHLKLLKVLFLSHLNATTTIDLNILLSSHLKSLTTLGLSGNHVSPRNMSSVSILSSQLNRLEMSDCEAVDLSNNNLSVPHCLNALIKRSLSALNLGGNHLGGKLADIFLNGSFQDLSLIALV</sequence>
<feature type="domain" description="Disease resistance R13L4/SHOC-2-like LRR" evidence="8">
    <location>
        <begin position="252"/>
        <end position="333"/>
    </location>
</feature>
<evidence type="ECO:0000313" key="10">
    <source>
        <dbReference type="Proteomes" id="UP000824890"/>
    </source>
</evidence>
<dbReference type="Gene3D" id="3.80.10.10">
    <property type="entry name" value="Ribonuclease Inhibitor"/>
    <property type="match status" value="5"/>
</dbReference>
<evidence type="ECO:0000256" key="3">
    <source>
        <dbReference type="ARBA" id="ARBA00022729"/>
    </source>
</evidence>
<evidence type="ECO:0000256" key="1">
    <source>
        <dbReference type="ARBA" id="ARBA00022614"/>
    </source>
</evidence>
<comment type="caution">
    <text evidence="9">The sequence shown here is derived from an EMBL/GenBank/DDBJ whole genome shotgun (WGS) entry which is preliminary data.</text>
</comment>
<dbReference type="InterPro" id="IPR001611">
    <property type="entry name" value="Leu-rich_rpt"/>
</dbReference>
<dbReference type="Pfam" id="PF08263">
    <property type="entry name" value="LRRNT_2"/>
    <property type="match status" value="1"/>
</dbReference>
<keyword evidence="1" id="KW-0433">Leucine-rich repeat</keyword>
<dbReference type="SUPFAM" id="SSF52047">
    <property type="entry name" value="RNI-like"/>
    <property type="match status" value="1"/>
</dbReference>
<evidence type="ECO:0000256" key="5">
    <source>
        <dbReference type="ARBA" id="ARBA00022989"/>
    </source>
</evidence>
<dbReference type="PANTHER" id="PTHR48057:SF29">
    <property type="entry name" value="OS02G0609900 PROTEIN"/>
    <property type="match status" value="1"/>
</dbReference>
<reference evidence="9 10" key="1">
    <citation type="submission" date="2021-05" db="EMBL/GenBank/DDBJ databases">
        <title>Genome Assembly of Synthetic Allotetraploid Brassica napus Reveals Homoeologous Exchanges between Subgenomes.</title>
        <authorList>
            <person name="Davis J.T."/>
        </authorList>
    </citation>
    <scope>NUCLEOTIDE SEQUENCE [LARGE SCALE GENOMIC DNA]</scope>
    <source>
        <strain evidence="10">cv. Da-Ae</strain>
        <tissue evidence="9">Seedling</tissue>
    </source>
</reference>
<evidence type="ECO:0000256" key="4">
    <source>
        <dbReference type="ARBA" id="ARBA00022737"/>
    </source>
</evidence>
<dbReference type="InterPro" id="IPR032675">
    <property type="entry name" value="LRR_dom_sf"/>
</dbReference>
<keyword evidence="2" id="KW-0812">Transmembrane</keyword>
<feature type="non-terminal residue" evidence="9">
    <location>
        <position position="1"/>
    </location>
</feature>
<dbReference type="EMBL" id="JAGKQM010000013">
    <property type="protein sequence ID" value="KAH0891780.1"/>
    <property type="molecule type" value="Genomic_DNA"/>
</dbReference>
<evidence type="ECO:0000259" key="8">
    <source>
        <dbReference type="Pfam" id="PF23598"/>
    </source>
</evidence>
<evidence type="ECO:0000313" key="9">
    <source>
        <dbReference type="EMBL" id="KAH0891780.1"/>
    </source>
</evidence>
<dbReference type="Pfam" id="PF23598">
    <property type="entry name" value="LRR_14"/>
    <property type="match status" value="1"/>
</dbReference>
<dbReference type="InterPro" id="IPR003591">
    <property type="entry name" value="Leu-rich_rpt_typical-subtyp"/>
</dbReference>
<gene>
    <name evidence="9" type="ORF">HID58_054209</name>
</gene>
<keyword evidence="10" id="KW-1185">Reference proteome</keyword>
<keyword evidence="4" id="KW-0677">Repeat</keyword>
<dbReference type="Pfam" id="PF00560">
    <property type="entry name" value="LRR_1"/>
    <property type="match status" value="2"/>
</dbReference>
<dbReference type="InterPro" id="IPR055414">
    <property type="entry name" value="LRR_R13L4/SHOC2-like"/>
</dbReference>
<keyword evidence="3" id="KW-0732">Signal</keyword>
<dbReference type="InterPro" id="IPR052595">
    <property type="entry name" value="LRRC69/RLP"/>
</dbReference>
<evidence type="ECO:0008006" key="11">
    <source>
        <dbReference type="Google" id="ProtNLM"/>
    </source>
</evidence>
<organism evidence="9 10">
    <name type="scientific">Brassica napus</name>
    <name type="common">Rape</name>
    <dbReference type="NCBI Taxonomy" id="3708"/>
    <lineage>
        <taxon>Eukaryota</taxon>
        <taxon>Viridiplantae</taxon>
        <taxon>Streptophyta</taxon>
        <taxon>Embryophyta</taxon>
        <taxon>Tracheophyta</taxon>
        <taxon>Spermatophyta</taxon>
        <taxon>Magnoliopsida</taxon>
        <taxon>eudicotyledons</taxon>
        <taxon>Gunneridae</taxon>
        <taxon>Pentapetalae</taxon>
        <taxon>rosids</taxon>
        <taxon>malvids</taxon>
        <taxon>Brassicales</taxon>
        <taxon>Brassicaceae</taxon>
        <taxon>Brassiceae</taxon>
        <taxon>Brassica</taxon>
    </lineage>
</organism>
<dbReference type="SUPFAM" id="SSF52058">
    <property type="entry name" value="L domain-like"/>
    <property type="match status" value="1"/>
</dbReference>
<keyword evidence="5" id="KW-1133">Transmembrane helix</keyword>
<dbReference type="InterPro" id="IPR013210">
    <property type="entry name" value="LRR_N_plant-typ"/>
</dbReference>
<dbReference type="Proteomes" id="UP000824890">
    <property type="component" value="Unassembled WGS sequence"/>
</dbReference>
<name>A0ABQ8AGW3_BRANA</name>
<evidence type="ECO:0000256" key="2">
    <source>
        <dbReference type="ARBA" id="ARBA00022692"/>
    </source>
</evidence>
<dbReference type="PANTHER" id="PTHR48057">
    <property type="entry name" value="LEUCINE-RICH REPEAT SERINE/THREONINE-PROTEIN KINASE 1"/>
    <property type="match status" value="1"/>
</dbReference>